<dbReference type="EMBL" id="CP078145">
    <property type="protein sequence ID" value="QXN90487.1"/>
    <property type="molecule type" value="Genomic_DNA"/>
</dbReference>
<gene>
    <name evidence="2" type="ORF">KV110_34665</name>
</gene>
<protein>
    <submittedName>
        <fullName evidence="2">Uncharacterized protein</fullName>
    </submittedName>
</protein>
<evidence type="ECO:0000256" key="1">
    <source>
        <dbReference type="SAM" id="Phobius"/>
    </source>
</evidence>
<dbReference type="RefSeq" id="WP_218471358.1">
    <property type="nucleotide sequence ID" value="NZ_BAABJN010000006.1"/>
</dbReference>
<keyword evidence="1" id="KW-1133">Transmembrane helix</keyword>
<evidence type="ECO:0000313" key="3">
    <source>
        <dbReference type="Proteomes" id="UP000694257"/>
    </source>
</evidence>
<evidence type="ECO:0000313" key="2">
    <source>
        <dbReference type="EMBL" id="QXN90487.1"/>
    </source>
</evidence>
<organism evidence="2 3">
    <name type="scientific">Nocardia iowensis</name>
    <dbReference type="NCBI Taxonomy" id="204891"/>
    <lineage>
        <taxon>Bacteria</taxon>
        <taxon>Bacillati</taxon>
        <taxon>Actinomycetota</taxon>
        <taxon>Actinomycetes</taxon>
        <taxon>Mycobacteriales</taxon>
        <taxon>Nocardiaceae</taxon>
        <taxon>Nocardia</taxon>
    </lineage>
</organism>
<reference evidence="2 3" key="1">
    <citation type="submission" date="2021-07" db="EMBL/GenBank/DDBJ databases">
        <title>Whole Genome Sequence of Nocardia Iowensis.</title>
        <authorList>
            <person name="Lamm A."/>
            <person name="Collins-Fairclough A.M."/>
            <person name="Bunk B."/>
            <person name="Sproer C."/>
        </authorList>
    </citation>
    <scope>NUCLEOTIDE SEQUENCE [LARGE SCALE GENOMIC DNA]</scope>
    <source>
        <strain evidence="2 3">NRRL 5646</strain>
    </source>
</reference>
<feature type="transmembrane region" description="Helical" evidence="1">
    <location>
        <begin position="5"/>
        <end position="23"/>
    </location>
</feature>
<dbReference type="Proteomes" id="UP000694257">
    <property type="component" value="Chromosome"/>
</dbReference>
<accession>A0ABX8RLI0</accession>
<keyword evidence="1" id="KW-0472">Membrane</keyword>
<feature type="transmembrane region" description="Helical" evidence="1">
    <location>
        <begin position="29"/>
        <end position="48"/>
    </location>
</feature>
<proteinExistence type="predicted"/>
<keyword evidence="1" id="KW-0812">Transmembrane</keyword>
<name>A0ABX8RLI0_NOCIO</name>
<sequence>MSIRFIGGYVALVAILLFVWASYSDKNPVFAISLVVALGAMVALNLWIRASARTTRKAPRPDRNKAPSGE</sequence>
<keyword evidence="3" id="KW-1185">Reference proteome</keyword>